<dbReference type="InterPro" id="IPR016084">
    <property type="entry name" value="Haem_Oase-like_multi-hlx"/>
</dbReference>
<accession>A0AAU6SDZ9</accession>
<sequence>MAQDALYLGEYARMLARASALAPTADEPMFWGRSAGSAIVEERRLHETHVGSAASNPEPHTLAYMNHLHASAVSYGELVAALLPCLWLYADLGTRLPWTRHPPPSGILPRFLITTWTSSPGASFS</sequence>
<evidence type="ECO:0000313" key="1">
    <source>
        <dbReference type="EMBL" id="WZO35139.1"/>
    </source>
</evidence>
<proteinExistence type="predicted"/>
<name>A0AAU6SDZ9_9MICO</name>
<gene>
    <name evidence="1" type="ORF">MRBLWS13_002820</name>
</gene>
<dbReference type="EMBL" id="CP151632">
    <property type="protein sequence ID" value="WZO35139.1"/>
    <property type="molecule type" value="Genomic_DNA"/>
</dbReference>
<dbReference type="Gene3D" id="1.20.910.10">
    <property type="entry name" value="Heme oxygenase-like"/>
    <property type="match status" value="1"/>
</dbReference>
<dbReference type="AlphaFoldDB" id="A0AAU6SDZ9"/>
<organism evidence="1">
    <name type="scientific">Microbacterium sp. LWS13-1.2</name>
    <dbReference type="NCBI Taxonomy" id="3135264"/>
    <lineage>
        <taxon>Bacteria</taxon>
        <taxon>Bacillati</taxon>
        <taxon>Actinomycetota</taxon>
        <taxon>Actinomycetes</taxon>
        <taxon>Micrococcales</taxon>
        <taxon>Microbacteriaceae</taxon>
        <taxon>Microbacterium</taxon>
    </lineage>
</organism>
<reference evidence="1" key="1">
    <citation type="submission" date="2024-04" db="EMBL/GenBank/DDBJ databases">
        <authorList>
            <person name="Roder T."/>
            <person name="Oberhansli S."/>
            <person name="Kreuzer M."/>
        </authorList>
    </citation>
    <scope>NUCLEOTIDE SEQUENCE</scope>
    <source>
        <strain evidence="1">LWS13-1.2</strain>
    </source>
</reference>
<protein>
    <submittedName>
        <fullName evidence="1">Uncharacterized protein</fullName>
    </submittedName>
</protein>
<dbReference type="SUPFAM" id="SSF48613">
    <property type="entry name" value="Heme oxygenase-like"/>
    <property type="match status" value="1"/>
</dbReference>